<dbReference type="OrthoDB" id="968650at2759"/>
<sequence length="72" mass="7926">MKPTHLPGDGPQTTVGERLRLAYEAAVMAVARNWAVKGGGVPIPKEIERRKHCSAADDPIRTMMFLGSWNHT</sequence>
<evidence type="ECO:0000313" key="1">
    <source>
        <dbReference type="EMBL" id="CCB59943.1"/>
    </source>
</evidence>
<keyword evidence="2" id="KW-1185">Reference proteome</keyword>
<evidence type="ECO:0000313" key="2">
    <source>
        <dbReference type="Proteomes" id="UP000009183"/>
    </source>
</evidence>
<dbReference type="InParanoid" id="F6HZ28"/>
<dbReference type="EMBL" id="FN596502">
    <property type="protein sequence ID" value="CCB59943.1"/>
    <property type="molecule type" value="Genomic_DNA"/>
</dbReference>
<dbReference type="HOGENOM" id="CLU_197069_0_0_1"/>
<dbReference type="AlphaFoldDB" id="F6HZ28"/>
<proteinExistence type="predicted"/>
<reference evidence="2" key="1">
    <citation type="journal article" date="2007" name="Nature">
        <title>The grapevine genome sequence suggests ancestral hexaploidization in major angiosperm phyla.</title>
        <authorList>
            <consortium name="The French-Italian Public Consortium for Grapevine Genome Characterization."/>
            <person name="Jaillon O."/>
            <person name="Aury J.-M."/>
            <person name="Noel B."/>
            <person name="Policriti A."/>
            <person name="Clepet C."/>
            <person name="Casagrande A."/>
            <person name="Choisne N."/>
            <person name="Aubourg S."/>
            <person name="Vitulo N."/>
            <person name="Jubin C."/>
            <person name="Vezzi A."/>
            <person name="Legeai F."/>
            <person name="Hugueney P."/>
            <person name="Dasilva C."/>
            <person name="Horner D."/>
            <person name="Mica E."/>
            <person name="Jublot D."/>
            <person name="Poulain J."/>
            <person name="Bruyere C."/>
            <person name="Billault A."/>
            <person name="Segurens B."/>
            <person name="Gouyvenoux M."/>
            <person name="Ugarte E."/>
            <person name="Cattonaro F."/>
            <person name="Anthouard V."/>
            <person name="Vico V."/>
            <person name="Del Fabbro C."/>
            <person name="Alaux M."/>
            <person name="Di Gaspero G."/>
            <person name="Dumas V."/>
            <person name="Felice N."/>
            <person name="Paillard S."/>
            <person name="Juman I."/>
            <person name="Moroldo M."/>
            <person name="Scalabrin S."/>
            <person name="Canaguier A."/>
            <person name="Le Clainche I."/>
            <person name="Malacrida G."/>
            <person name="Durand E."/>
            <person name="Pesole G."/>
            <person name="Laucou V."/>
            <person name="Chatelet P."/>
            <person name="Merdinoglu D."/>
            <person name="Delledonne M."/>
            <person name="Pezzotti M."/>
            <person name="Lecharny A."/>
            <person name="Scarpelli C."/>
            <person name="Artiguenave F."/>
            <person name="Pe M.E."/>
            <person name="Valle G."/>
            <person name="Morgante M."/>
            <person name="Caboche M."/>
            <person name="Adam-Blondon A.-F."/>
            <person name="Weissenbach J."/>
            <person name="Quetier F."/>
            <person name="Wincker P."/>
        </authorList>
    </citation>
    <scope>NUCLEOTIDE SEQUENCE [LARGE SCALE GENOMIC DNA]</scope>
    <source>
        <strain evidence="2">cv. Pinot noir / PN40024</strain>
    </source>
</reference>
<name>F6HZ28_VITVI</name>
<gene>
    <name evidence="1" type="ordered locus">VIT_07s0005g00060</name>
</gene>
<protein>
    <submittedName>
        <fullName evidence="1">Uncharacterized protein</fullName>
    </submittedName>
</protein>
<dbReference type="Proteomes" id="UP000009183">
    <property type="component" value="Chromosome 7"/>
</dbReference>
<accession>F6HZ28</accession>
<dbReference type="PaxDb" id="29760-VIT_07s0005g00060.t01"/>
<organism evidence="1 2">
    <name type="scientific">Vitis vinifera</name>
    <name type="common">Grape</name>
    <dbReference type="NCBI Taxonomy" id="29760"/>
    <lineage>
        <taxon>Eukaryota</taxon>
        <taxon>Viridiplantae</taxon>
        <taxon>Streptophyta</taxon>
        <taxon>Embryophyta</taxon>
        <taxon>Tracheophyta</taxon>
        <taxon>Spermatophyta</taxon>
        <taxon>Magnoliopsida</taxon>
        <taxon>eudicotyledons</taxon>
        <taxon>Gunneridae</taxon>
        <taxon>Pentapetalae</taxon>
        <taxon>rosids</taxon>
        <taxon>Vitales</taxon>
        <taxon>Vitaceae</taxon>
        <taxon>Viteae</taxon>
        <taxon>Vitis</taxon>
    </lineage>
</organism>